<proteinExistence type="inferred from homology"/>
<evidence type="ECO:0000256" key="5">
    <source>
        <dbReference type="ARBA" id="ARBA00022989"/>
    </source>
</evidence>
<keyword evidence="11" id="KW-1185">Reference proteome</keyword>
<evidence type="ECO:0000259" key="8">
    <source>
        <dbReference type="Pfam" id="PF04239"/>
    </source>
</evidence>
<comment type="subcellular location">
    <subcellularLocation>
        <location evidence="1">Cell membrane</location>
        <topology evidence="1">Multi-pass membrane protein</topology>
    </subcellularLocation>
</comment>
<dbReference type="PANTHER" id="PTHR34582">
    <property type="entry name" value="UPF0702 TRANSMEMBRANE PROTEIN YCAP"/>
    <property type="match status" value="1"/>
</dbReference>
<dbReference type="Proteomes" id="UP000192731">
    <property type="component" value="Unassembled WGS sequence"/>
</dbReference>
<comment type="similarity">
    <text evidence="2">Belongs to the UPF0702 family.</text>
</comment>
<keyword evidence="5 7" id="KW-1133">Transmembrane helix</keyword>
<dbReference type="InterPro" id="IPR048454">
    <property type="entry name" value="YetF_N"/>
</dbReference>
<gene>
    <name evidence="10" type="ORF">SAMN00017405_1392</name>
</gene>
<protein>
    <submittedName>
        <fullName evidence="10">Uncharacterized membrane protein YcaP, DUF421 family</fullName>
    </submittedName>
</protein>
<keyword evidence="3" id="KW-1003">Cell membrane</keyword>
<feature type="transmembrane region" description="Helical" evidence="7">
    <location>
        <begin position="6"/>
        <end position="26"/>
    </location>
</feature>
<keyword evidence="4 7" id="KW-0812">Transmembrane</keyword>
<evidence type="ECO:0000259" key="9">
    <source>
        <dbReference type="Pfam" id="PF20730"/>
    </source>
</evidence>
<accession>A0A1W1VCD7</accession>
<evidence type="ECO:0000313" key="10">
    <source>
        <dbReference type="EMBL" id="SMB90966.1"/>
    </source>
</evidence>
<dbReference type="InterPro" id="IPR007353">
    <property type="entry name" value="DUF421"/>
</dbReference>
<dbReference type="OrthoDB" id="1682423at2"/>
<feature type="domain" description="YetF-like N-terminal transmembrane" evidence="9">
    <location>
        <begin position="5"/>
        <end position="79"/>
    </location>
</feature>
<dbReference type="Gene3D" id="3.30.240.20">
    <property type="entry name" value="bsu07140 like domains"/>
    <property type="match status" value="2"/>
</dbReference>
<dbReference type="Pfam" id="PF04239">
    <property type="entry name" value="DUF421"/>
    <property type="match status" value="1"/>
</dbReference>
<keyword evidence="6 7" id="KW-0472">Membrane</keyword>
<feature type="transmembrane region" description="Helical" evidence="7">
    <location>
        <begin position="33"/>
        <end position="53"/>
    </location>
</feature>
<organism evidence="10 11">
    <name type="scientific">Desulfonispora thiosulfatigenes DSM 11270</name>
    <dbReference type="NCBI Taxonomy" id="656914"/>
    <lineage>
        <taxon>Bacteria</taxon>
        <taxon>Bacillati</taxon>
        <taxon>Bacillota</taxon>
        <taxon>Clostridia</taxon>
        <taxon>Eubacteriales</taxon>
        <taxon>Peptococcaceae</taxon>
        <taxon>Desulfonispora</taxon>
    </lineage>
</organism>
<evidence type="ECO:0000256" key="2">
    <source>
        <dbReference type="ARBA" id="ARBA00006448"/>
    </source>
</evidence>
<feature type="transmembrane region" description="Helical" evidence="7">
    <location>
        <begin position="59"/>
        <end position="79"/>
    </location>
</feature>
<dbReference type="Pfam" id="PF20730">
    <property type="entry name" value="YetF_N"/>
    <property type="match status" value="1"/>
</dbReference>
<name>A0A1W1VCD7_DESTI</name>
<dbReference type="STRING" id="656914.SAMN00017405_1392"/>
<dbReference type="AlphaFoldDB" id="A0A1W1VCD7"/>
<dbReference type="InterPro" id="IPR023090">
    <property type="entry name" value="UPF0702_alpha/beta_dom_sf"/>
</dbReference>
<evidence type="ECO:0000256" key="4">
    <source>
        <dbReference type="ARBA" id="ARBA00022692"/>
    </source>
</evidence>
<evidence type="ECO:0000313" key="11">
    <source>
        <dbReference type="Proteomes" id="UP000192731"/>
    </source>
</evidence>
<evidence type="ECO:0000256" key="1">
    <source>
        <dbReference type="ARBA" id="ARBA00004651"/>
    </source>
</evidence>
<sequence length="251" mass="28274">MDLFLKIIIQTIIAFFAILFLTRILGKQQIAQLTFYEYINGITFGSIAATMATDTSQKIWEHLTGLVVFAILTGLMSYISMKNRIAKKIINGEPVIVIQDGKILEGNLRKMRLELDELMAELRSKDIFSAGDVKIGIIEPSGEISALLKEEFMPLTKKDIGIKGDSKGINIELIIDGQLIYNNLQDIGLTAKWLIQELKKQKVNGIKEVAYASINDKQELYIDLYHDNIKDMIDASDEEIPFSMNTIGKKK</sequence>
<evidence type="ECO:0000256" key="6">
    <source>
        <dbReference type="ARBA" id="ARBA00023136"/>
    </source>
</evidence>
<dbReference type="EMBL" id="FWWT01000017">
    <property type="protein sequence ID" value="SMB90966.1"/>
    <property type="molecule type" value="Genomic_DNA"/>
</dbReference>
<dbReference type="PANTHER" id="PTHR34582:SF7">
    <property type="entry name" value="UPF0702 TRANSMEMBRANE PROTEIN YDFS"/>
    <property type="match status" value="1"/>
</dbReference>
<reference evidence="10 11" key="1">
    <citation type="submission" date="2017-04" db="EMBL/GenBank/DDBJ databases">
        <authorList>
            <person name="Afonso C.L."/>
            <person name="Miller P.J."/>
            <person name="Scott M.A."/>
            <person name="Spackman E."/>
            <person name="Goraichik I."/>
            <person name="Dimitrov K.M."/>
            <person name="Suarez D.L."/>
            <person name="Swayne D.E."/>
        </authorList>
    </citation>
    <scope>NUCLEOTIDE SEQUENCE [LARGE SCALE GENOMIC DNA]</scope>
    <source>
        <strain evidence="10 11">DSM 11270</strain>
    </source>
</reference>
<dbReference type="RefSeq" id="WP_084053183.1">
    <property type="nucleotide sequence ID" value="NZ_FWWT01000017.1"/>
</dbReference>
<dbReference type="GO" id="GO:0005886">
    <property type="term" value="C:plasma membrane"/>
    <property type="evidence" value="ECO:0007669"/>
    <property type="project" value="UniProtKB-SubCell"/>
</dbReference>
<evidence type="ECO:0000256" key="7">
    <source>
        <dbReference type="SAM" id="Phobius"/>
    </source>
</evidence>
<evidence type="ECO:0000256" key="3">
    <source>
        <dbReference type="ARBA" id="ARBA00022475"/>
    </source>
</evidence>
<feature type="domain" description="YetF C-terminal" evidence="8">
    <location>
        <begin position="81"/>
        <end position="214"/>
    </location>
</feature>